<gene>
    <name evidence="2" type="ORF">QLQ12_01215</name>
</gene>
<feature type="domain" description="CHAT" evidence="1">
    <location>
        <begin position="964"/>
        <end position="1244"/>
    </location>
</feature>
<name>A0ABT6WBX5_9ACTN</name>
<evidence type="ECO:0000313" key="3">
    <source>
        <dbReference type="Proteomes" id="UP001241758"/>
    </source>
</evidence>
<reference evidence="2 3" key="1">
    <citation type="submission" date="2023-05" db="EMBL/GenBank/DDBJ databases">
        <title>Actinoplanes sp. NEAU-A12 genome sequencing.</title>
        <authorList>
            <person name="Wang Z.-S."/>
        </authorList>
    </citation>
    <scope>NUCLEOTIDE SEQUENCE [LARGE SCALE GENOMIC DNA]</scope>
    <source>
        <strain evidence="2 3">NEAU-A12</strain>
    </source>
</reference>
<evidence type="ECO:0000259" key="1">
    <source>
        <dbReference type="Pfam" id="PF12770"/>
    </source>
</evidence>
<dbReference type="Gene3D" id="1.25.40.10">
    <property type="entry name" value="Tetratricopeptide repeat domain"/>
    <property type="match status" value="2"/>
</dbReference>
<keyword evidence="3" id="KW-1185">Reference proteome</keyword>
<protein>
    <submittedName>
        <fullName evidence="2">CHAT domain-containing protein</fullName>
    </submittedName>
</protein>
<proteinExistence type="predicted"/>
<dbReference type="InterPro" id="IPR024983">
    <property type="entry name" value="CHAT_dom"/>
</dbReference>
<dbReference type="EMBL" id="JASCTH010000001">
    <property type="protein sequence ID" value="MDI6097228.1"/>
    <property type="molecule type" value="Genomic_DNA"/>
</dbReference>
<accession>A0ABT6WBX5</accession>
<dbReference type="Proteomes" id="UP001241758">
    <property type="component" value="Unassembled WGS sequence"/>
</dbReference>
<sequence length="1245" mass="131828">MIDDALADAYARIRGYQEAGQAAAVLDAAVPELIRRVVALANALDDADPRRVIAVHAVGTLRWCRFQALPAGREAERQAEMLAAINHFDQLYRCDPKSAPPPELIPPEIRALFDLPADLDAEDMGGAAALTDVLTLLQSATEIGPFSTYLTMLRGGPKLKTPGHLHHPLSLAYLAIALRLKGQRFGDHGDLTEAVRHGRAAVDAAPPGHLHRSICLGAYGNALLATYHAQSDPDALDLALVALRAALDAAGPTDENRPALLCTLGGALTARAVRDDDGPGLDEAITLLREALPVSSGDTRTHHGVRGNLSQALTERHRRLRNPADLDEAVRLASEFSTTAPPENSGAEGLRAYLSMMVPELDVSPGRGEPEPGHHAALSRQLLHRFIELGRRPDADGAVRHGRLAVEVAAGRPDEIASLVQLGAALQSRLDRYGDPADLREAVENGRRAVRLAPAGHPERAAALSHFGVALRTRFGAAGDARDLDEAVEAGRASVDAAVSAGDRAGCQSNLALALRTRADVSGNVTDLDEAVAALEDAAAAVPATSPRRHTIVDNLAETLRRRSFDAHRPEDLDVAIERLGETLRDTDESDLRWGFTAAAMASALRQRYDSRRDPDDLELAVVLGRRAVAAPDATGSTSLFRLTCLARALRVRGELNSDPADLTEAIDLFRRAGGLPGSTQDGGIGAVNLGAALWTRAALTGSTTDTAEATDVLNAVVASELPPRIRINAAVVWGRAARWLPGDGRSALHAFESAVSLLPLQAWRGIDDRSRERALTNLNDLPAAAAGAAIAANRPDRAVELVEQSRAIGWTQRLELRSELGTLTDAAPEVAARLATARAALQSLEQGTAPPSREERITLARAWDRAVAAARQVPGFHGFLRPPEAHELYRAAAGGPVVVIGAVEPRCSALIVTVDGVTTVELPTTAQEIQSQTLGFLAATQVLSGPDVPLRLATSREEFISAFLGWLWDAVAGPVLDALGMGPVSDDAAHWPRLWWCPVGPMSLLPLHAAGHHARGDGAAVLDRVISSYTPTLGTLIAARERPADPAPQPEPLLVVSDDSGSPLPAASTEPETIGELLGGHPITVIAGAAATVEAVREALGAHRYFHFGGHGRTNIFAPSEARIDLADGSLGLSELTRAVRPDSEFAYLSACHTAQGGFSVPDEVMTLASAVQFAGCRHVLGSLWSVPDAAAGQLGAYLYQAITDHGRLRPDRAARALHFSVRCLRREAPMLPSGWAPFVHAGP</sequence>
<dbReference type="InterPro" id="IPR011990">
    <property type="entry name" value="TPR-like_helical_dom_sf"/>
</dbReference>
<dbReference type="RefSeq" id="WP_282756502.1">
    <property type="nucleotide sequence ID" value="NZ_JASCTH010000001.1"/>
</dbReference>
<comment type="caution">
    <text evidence="2">The sequence shown here is derived from an EMBL/GenBank/DDBJ whole genome shotgun (WGS) entry which is preliminary data.</text>
</comment>
<evidence type="ECO:0000313" key="2">
    <source>
        <dbReference type="EMBL" id="MDI6097228.1"/>
    </source>
</evidence>
<organism evidence="2 3">
    <name type="scientific">Actinoplanes sandaracinus</name>
    <dbReference type="NCBI Taxonomy" id="3045177"/>
    <lineage>
        <taxon>Bacteria</taxon>
        <taxon>Bacillati</taxon>
        <taxon>Actinomycetota</taxon>
        <taxon>Actinomycetes</taxon>
        <taxon>Micromonosporales</taxon>
        <taxon>Micromonosporaceae</taxon>
        <taxon>Actinoplanes</taxon>
    </lineage>
</organism>
<dbReference type="Pfam" id="PF12770">
    <property type="entry name" value="CHAT"/>
    <property type="match status" value="1"/>
</dbReference>